<proteinExistence type="inferred from homology"/>
<evidence type="ECO:0000256" key="1">
    <source>
        <dbReference type="ARBA" id="ARBA00005352"/>
    </source>
</evidence>
<dbReference type="EMBL" id="NHZQ01000447">
    <property type="protein sequence ID" value="PSK34379.1"/>
    <property type="molecule type" value="Genomic_DNA"/>
</dbReference>
<dbReference type="PANTHER" id="PTHR13056:SF0">
    <property type="entry name" value="VACUOLAR FUSION PROTEIN CCZ1 HOMOLOG-RELATED"/>
    <property type="match status" value="1"/>
</dbReference>
<feature type="compositionally biased region" description="Polar residues" evidence="2">
    <location>
        <begin position="824"/>
        <end position="842"/>
    </location>
</feature>
<feature type="region of interest" description="Disordered" evidence="2">
    <location>
        <begin position="394"/>
        <end position="472"/>
    </location>
</feature>
<dbReference type="InterPro" id="IPR043987">
    <property type="entry name" value="CCZ1/INTU/HSP4_longin_1"/>
</dbReference>
<dbReference type="GO" id="GO:0016192">
    <property type="term" value="P:vesicle-mediated transport"/>
    <property type="evidence" value="ECO:0007669"/>
    <property type="project" value="InterPro"/>
</dbReference>
<evidence type="ECO:0000313" key="4">
    <source>
        <dbReference type="EMBL" id="PSK34379.1"/>
    </source>
</evidence>
<keyword evidence="5" id="KW-1185">Reference proteome</keyword>
<comment type="similarity">
    <text evidence="1">Belongs to the CCZ1 family.</text>
</comment>
<dbReference type="GO" id="GO:0035658">
    <property type="term" value="C:Mon1-Ccz1 complex"/>
    <property type="evidence" value="ECO:0007669"/>
    <property type="project" value="InterPro"/>
</dbReference>
<dbReference type="Proteomes" id="UP000243723">
    <property type="component" value="Unassembled WGS sequence"/>
</dbReference>
<accession>A0A2P7YEI8</accession>
<dbReference type="OrthoDB" id="240546at2759"/>
<dbReference type="AlphaFoldDB" id="A0A2P7YEI8"/>
<feature type="region of interest" description="Disordered" evidence="2">
    <location>
        <begin position="698"/>
        <end position="720"/>
    </location>
</feature>
<feature type="compositionally biased region" description="Basic residues" evidence="2">
    <location>
        <begin position="336"/>
        <end position="345"/>
    </location>
</feature>
<feature type="region of interest" description="Disordered" evidence="2">
    <location>
        <begin position="819"/>
        <end position="843"/>
    </location>
</feature>
<evidence type="ECO:0000259" key="3">
    <source>
        <dbReference type="Pfam" id="PF19031"/>
    </source>
</evidence>
<dbReference type="STRING" id="40998.A0A2P7YEI8"/>
<feature type="compositionally biased region" description="Polar residues" evidence="2">
    <location>
        <begin position="450"/>
        <end position="461"/>
    </location>
</feature>
<dbReference type="InterPro" id="IPR013176">
    <property type="entry name" value="Ccz1"/>
</dbReference>
<gene>
    <name evidence="4" type="ORF">B9Z65_8705</name>
</gene>
<feature type="compositionally biased region" description="Polar residues" evidence="2">
    <location>
        <begin position="511"/>
        <end position="521"/>
    </location>
</feature>
<evidence type="ECO:0000256" key="2">
    <source>
        <dbReference type="SAM" id="MobiDB-lite"/>
    </source>
</evidence>
<reference evidence="4 5" key="1">
    <citation type="submission" date="2017-05" db="EMBL/GenBank/DDBJ databases">
        <title>Draft genome sequence of Elsinoe australis.</title>
        <authorList>
            <person name="Cheng Q."/>
        </authorList>
    </citation>
    <scope>NUCLEOTIDE SEQUENCE [LARGE SCALE GENOMIC DNA]</scope>
    <source>
        <strain evidence="4 5">NL1</strain>
    </source>
</reference>
<organism evidence="4 5">
    <name type="scientific">Elsinoe australis</name>
    <dbReference type="NCBI Taxonomy" id="40998"/>
    <lineage>
        <taxon>Eukaryota</taxon>
        <taxon>Fungi</taxon>
        <taxon>Dikarya</taxon>
        <taxon>Ascomycota</taxon>
        <taxon>Pezizomycotina</taxon>
        <taxon>Dothideomycetes</taxon>
        <taxon>Dothideomycetidae</taxon>
        <taxon>Myriangiales</taxon>
        <taxon>Elsinoaceae</taxon>
        <taxon>Elsinoe</taxon>
    </lineage>
</organism>
<feature type="region of interest" description="Disordered" evidence="2">
    <location>
        <begin position="335"/>
        <end position="382"/>
    </location>
</feature>
<name>A0A2P7YEI8_9PEZI</name>
<evidence type="ECO:0000313" key="5">
    <source>
        <dbReference type="Proteomes" id="UP000243723"/>
    </source>
</evidence>
<protein>
    <submittedName>
        <fullName evidence="4">Vacuolar fusion protein CCZ1</fullName>
    </submittedName>
</protein>
<comment type="caution">
    <text evidence="4">The sequence shown here is derived from an EMBL/GenBank/DDBJ whole genome shotgun (WGS) entry which is preliminary data.</text>
</comment>
<dbReference type="PANTHER" id="PTHR13056">
    <property type="entry name" value="VACUOLAR FUSION PROTEIN CCZ1 HOMOLOG-RELATED"/>
    <property type="match status" value="1"/>
</dbReference>
<feature type="domain" description="CCZ1/INTU/HSP4 first Longin" evidence="3">
    <location>
        <begin position="16"/>
        <end position="122"/>
    </location>
</feature>
<dbReference type="Pfam" id="PF19031">
    <property type="entry name" value="Intu_longin_1"/>
    <property type="match status" value="1"/>
</dbReference>
<sequence length="918" mass="100747">MTTPLPESRVIPAQLAFLSIYNPSLATSDETFRDQVLFYYSRADKEAKAARKANNGQEVSKEELREQENERLRQIGLAQGMVDFARSFSEGQPVDSVETEKSRIVMHELEDGWWVLASVDLTRLPKAKTLDAAAAAAAAGKKEEEVYEYSAREVSPPALLIQQIVTAHRMFLLHHGPSLDFLMGRLGREKMSSFLDRYWTRFARSWEVLMHDNPASEMLGGVKLSAGGELGMGVGEEEWGSGERAVLEDLVHRTDGLVDLLVSRFGEPKPEKGSKTNTDPEAELPWIGRGQCADVGDGVIFGGTGKLSRASIRDVSNWVQQIYMYGDYAYGVRDHPSRKRRKVQKRAPSSLEESTMPVADKNDATEVPTTSEDEAAQTDQTGQDLEADGEALNKVPSIPALPPDPRPTLHDRVASQDHAPGSPAGVPNPIDDHRPGIPPPIVTAAERSLHNATSKAGQTPSKPQPAESEQESTFGISNDKWATYLTFGLNKLAKPSVAEKKAERPAAAARQSTTNTTTLRPSNDEIEGKSDAGSGNVSMKQVDPMPENFLVESKIAEQKHLETEGYFLIGYRGMLKGTKAMPLDEQKPGSDEDEDGGDRTVLRTVHVETVKAVDFNGNENEASDASSVETFKKGMTTTTHERLRVLVYIRRPFIYTFLFQQRNHFLQMTSFYSNLHHHLEPLQKPMSYNTSTTNVTRRIADSREPDPTDSPNSKGQTPPPVYDLLYDPIRLTVHSSIPSIPLPGTREAEGFSLTGDAASSWTRIEGLNVHSQILAILDSTHRTSREIEKSAKTSRGWWVVWMRLPPSTQASTRDLKVAAEDSMATDSAQPSARPSADTSFTQPDVFDTGDCRVAVLVRKASDWTPPKGSSGVRNFSGMMGWTGSDATGGANAGWGPGLAGGMGFDPRRYVEGLLSLSR</sequence>
<feature type="region of interest" description="Disordered" evidence="2">
    <location>
        <begin position="495"/>
        <end position="542"/>
    </location>
</feature>